<comment type="caution">
    <text evidence="1">The sequence shown here is derived from an EMBL/GenBank/DDBJ whole genome shotgun (WGS) entry which is preliminary data.</text>
</comment>
<reference evidence="1 2" key="1">
    <citation type="journal article" date="2017" name="Elife">
        <title>Extensive horizontal gene transfer in cheese-associated bacteria.</title>
        <authorList>
            <person name="Bonham K.S."/>
            <person name="Wolfe B.E."/>
            <person name="Dutton R.J."/>
        </authorList>
    </citation>
    <scope>NUCLEOTIDE SEQUENCE [LARGE SCALE GENOMIC DNA]</scope>
    <source>
        <strain evidence="1 2">JB182</strain>
    </source>
</reference>
<sequence length="72" mass="8160">MVFQSVIQIFELIVTDADINMLSRHSNLPNLLDGRNFLIVSNLCAGAMQGSGYKVLLRNSVTEPWMPRTFFQ</sequence>
<protein>
    <submittedName>
        <fullName evidence="1">Uncharacterized protein</fullName>
    </submittedName>
</protein>
<dbReference type="AlphaFoldDB" id="A0A2N7S4L9"/>
<evidence type="ECO:0000313" key="2">
    <source>
        <dbReference type="Proteomes" id="UP000235739"/>
    </source>
</evidence>
<name>A0A2N7S4L9_9MICC</name>
<accession>A0A2N7S4L9</accession>
<proteinExistence type="predicted"/>
<gene>
    <name evidence="1" type="ORF">CIK84_05805</name>
</gene>
<evidence type="ECO:0000313" key="1">
    <source>
        <dbReference type="EMBL" id="PMQ21090.1"/>
    </source>
</evidence>
<dbReference type="EMBL" id="PNQX01000001">
    <property type="protein sequence ID" value="PMQ21090.1"/>
    <property type="molecule type" value="Genomic_DNA"/>
</dbReference>
<organism evidence="1 2">
    <name type="scientific">Glutamicibacter arilaitensis</name>
    <dbReference type="NCBI Taxonomy" id="256701"/>
    <lineage>
        <taxon>Bacteria</taxon>
        <taxon>Bacillati</taxon>
        <taxon>Actinomycetota</taxon>
        <taxon>Actinomycetes</taxon>
        <taxon>Micrococcales</taxon>
        <taxon>Micrococcaceae</taxon>
        <taxon>Glutamicibacter</taxon>
    </lineage>
</organism>
<dbReference type="Proteomes" id="UP000235739">
    <property type="component" value="Unassembled WGS sequence"/>
</dbReference>